<dbReference type="GO" id="GO:0003677">
    <property type="term" value="F:DNA binding"/>
    <property type="evidence" value="ECO:0007669"/>
    <property type="project" value="InterPro"/>
</dbReference>
<dbReference type="GO" id="GO:0006352">
    <property type="term" value="P:DNA-templated transcription initiation"/>
    <property type="evidence" value="ECO:0007669"/>
    <property type="project" value="InterPro"/>
</dbReference>
<name>A0A518AXB5_9BACT</name>
<sequence length="175" mass="19820">MLSQDETTAILLEERLSLTAFIVTIVRSFHLAEDIFQDVCVKSLLRDEAFESRQHLLRWARVLCKNRAIDVIRSRDGKYDGLSEEILGILADDWTVSTDDGGSDARDALAECLAKLTSYSRRVLQLRYFEGRSGIDVARILGRKPPTIYQALARIHRSLETCIQSRLAVHDGGER</sequence>
<dbReference type="InterPro" id="IPR013324">
    <property type="entry name" value="RNA_pol_sigma_r3/r4-like"/>
</dbReference>
<dbReference type="SUPFAM" id="SSF88946">
    <property type="entry name" value="Sigma2 domain of RNA polymerase sigma factors"/>
    <property type="match status" value="1"/>
</dbReference>
<reference evidence="7 8" key="1">
    <citation type="submission" date="2019-02" db="EMBL/GenBank/DDBJ databases">
        <title>Deep-cultivation of Planctomycetes and their phenomic and genomic characterization uncovers novel biology.</title>
        <authorList>
            <person name="Wiegand S."/>
            <person name="Jogler M."/>
            <person name="Boedeker C."/>
            <person name="Pinto D."/>
            <person name="Vollmers J."/>
            <person name="Rivas-Marin E."/>
            <person name="Kohn T."/>
            <person name="Peeters S.H."/>
            <person name="Heuer A."/>
            <person name="Rast P."/>
            <person name="Oberbeckmann S."/>
            <person name="Bunk B."/>
            <person name="Jeske O."/>
            <person name="Meyerdierks A."/>
            <person name="Storesund J.E."/>
            <person name="Kallscheuer N."/>
            <person name="Luecker S."/>
            <person name="Lage O.M."/>
            <person name="Pohl T."/>
            <person name="Merkel B.J."/>
            <person name="Hornburger P."/>
            <person name="Mueller R.-W."/>
            <person name="Bruemmer F."/>
            <person name="Labrenz M."/>
            <person name="Spormann A.M."/>
            <person name="Op den Camp H."/>
            <person name="Overmann J."/>
            <person name="Amann R."/>
            <person name="Jetten M.S.M."/>
            <person name="Mascher T."/>
            <person name="Medema M.H."/>
            <person name="Devos D.P."/>
            <person name="Kaster A.-K."/>
            <person name="Ovreas L."/>
            <person name="Rohde M."/>
            <person name="Galperin M.Y."/>
            <person name="Jogler C."/>
        </authorList>
    </citation>
    <scope>NUCLEOTIDE SEQUENCE [LARGE SCALE GENOMIC DNA]</scope>
    <source>
        <strain evidence="7 8">Pan216</strain>
    </source>
</reference>
<evidence type="ECO:0000259" key="5">
    <source>
        <dbReference type="Pfam" id="PF04542"/>
    </source>
</evidence>
<evidence type="ECO:0000313" key="8">
    <source>
        <dbReference type="Proteomes" id="UP000317093"/>
    </source>
</evidence>
<feature type="domain" description="RNA polymerase sigma factor 70 region 4 type 2" evidence="6">
    <location>
        <begin position="107"/>
        <end position="154"/>
    </location>
</feature>
<evidence type="ECO:0000256" key="3">
    <source>
        <dbReference type="ARBA" id="ARBA00023082"/>
    </source>
</evidence>
<dbReference type="InterPro" id="IPR007627">
    <property type="entry name" value="RNA_pol_sigma70_r2"/>
</dbReference>
<dbReference type="OrthoDB" id="283659at2"/>
<dbReference type="KEGG" id="knv:Pan216_01820"/>
<dbReference type="Proteomes" id="UP000317093">
    <property type="component" value="Chromosome"/>
</dbReference>
<evidence type="ECO:0000313" key="7">
    <source>
        <dbReference type="EMBL" id="QDU59354.1"/>
    </source>
</evidence>
<evidence type="ECO:0000256" key="2">
    <source>
        <dbReference type="ARBA" id="ARBA00023015"/>
    </source>
</evidence>
<dbReference type="InterPro" id="IPR036388">
    <property type="entry name" value="WH-like_DNA-bd_sf"/>
</dbReference>
<dbReference type="SUPFAM" id="SSF88659">
    <property type="entry name" value="Sigma3 and sigma4 domains of RNA polymerase sigma factors"/>
    <property type="match status" value="1"/>
</dbReference>
<dbReference type="RefSeq" id="WP_145253479.1">
    <property type="nucleotide sequence ID" value="NZ_CP036279.1"/>
</dbReference>
<accession>A0A518AXB5</accession>
<keyword evidence="8" id="KW-1185">Reference proteome</keyword>
<feature type="domain" description="RNA polymerase sigma-70 region 2" evidence="5">
    <location>
        <begin position="18"/>
        <end position="76"/>
    </location>
</feature>
<keyword evidence="2" id="KW-0805">Transcription regulation</keyword>
<dbReference type="Gene3D" id="1.10.10.10">
    <property type="entry name" value="Winged helix-like DNA-binding domain superfamily/Winged helix DNA-binding domain"/>
    <property type="match status" value="1"/>
</dbReference>
<protein>
    <submittedName>
        <fullName evidence="7">RNA polymerase sigma factor</fullName>
    </submittedName>
</protein>
<keyword evidence="4" id="KW-0804">Transcription</keyword>
<dbReference type="PANTHER" id="PTHR43133">
    <property type="entry name" value="RNA POLYMERASE ECF-TYPE SIGMA FACTO"/>
    <property type="match status" value="1"/>
</dbReference>
<dbReference type="NCBIfam" id="TIGR02937">
    <property type="entry name" value="sigma70-ECF"/>
    <property type="match status" value="1"/>
</dbReference>
<dbReference type="Pfam" id="PF04542">
    <property type="entry name" value="Sigma70_r2"/>
    <property type="match status" value="1"/>
</dbReference>
<evidence type="ECO:0000256" key="1">
    <source>
        <dbReference type="ARBA" id="ARBA00010641"/>
    </source>
</evidence>
<dbReference type="InterPro" id="IPR014284">
    <property type="entry name" value="RNA_pol_sigma-70_dom"/>
</dbReference>
<dbReference type="EMBL" id="CP036279">
    <property type="protein sequence ID" value="QDU59354.1"/>
    <property type="molecule type" value="Genomic_DNA"/>
</dbReference>
<proteinExistence type="inferred from homology"/>
<dbReference type="PANTHER" id="PTHR43133:SF51">
    <property type="entry name" value="RNA POLYMERASE SIGMA FACTOR"/>
    <property type="match status" value="1"/>
</dbReference>
<dbReference type="InterPro" id="IPR013249">
    <property type="entry name" value="RNA_pol_sigma70_r4_t2"/>
</dbReference>
<evidence type="ECO:0000259" key="6">
    <source>
        <dbReference type="Pfam" id="PF08281"/>
    </source>
</evidence>
<dbReference type="Gene3D" id="1.10.1740.10">
    <property type="match status" value="1"/>
</dbReference>
<dbReference type="Pfam" id="PF08281">
    <property type="entry name" value="Sigma70_r4_2"/>
    <property type="match status" value="1"/>
</dbReference>
<dbReference type="InterPro" id="IPR013325">
    <property type="entry name" value="RNA_pol_sigma_r2"/>
</dbReference>
<dbReference type="GO" id="GO:0016987">
    <property type="term" value="F:sigma factor activity"/>
    <property type="evidence" value="ECO:0007669"/>
    <property type="project" value="UniProtKB-KW"/>
</dbReference>
<keyword evidence="3" id="KW-0731">Sigma factor</keyword>
<dbReference type="InterPro" id="IPR039425">
    <property type="entry name" value="RNA_pol_sigma-70-like"/>
</dbReference>
<gene>
    <name evidence="7" type="ORF">Pan216_01820</name>
</gene>
<dbReference type="AlphaFoldDB" id="A0A518AXB5"/>
<organism evidence="7 8">
    <name type="scientific">Kolteria novifilia</name>
    <dbReference type="NCBI Taxonomy" id="2527975"/>
    <lineage>
        <taxon>Bacteria</taxon>
        <taxon>Pseudomonadati</taxon>
        <taxon>Planctomycetota</taxon>
        <taxon>Planctomycetia</taxon>
        <taxon>Kolteriales</taxon>
        <taxon>Kolteriaceae</taxon>
        <taxon>Kolteria</taxon>
    </lineage>
</organism>
<evidence type="ECO:0000256" key="4">
    <source>
        <dbReference type="ARBA" id="ARBA00023163"/>
    </source>
</evidence>
<comment type="similarity">
    <text evidence="1">Belongs to the sigma-70 factor family. ECF subfamily.</text>
</comment>